<organism evidence="1">
    <name type="scientific">Rhizophora mucronata</name>
    <name type="common">Asiatic mangrove</name>
    <dbReference type="NCBI Taxonomy" id="61149"/>
    <lineage>
        <taxon>Eukaryota</taxon>
        <taxon>Viridiplantae</taxon>
        <taxon>Streptophyta</taxon>
        <taxon>Embryophyta</taxon>
        <taxon>Tracheophyta</taxon>
        <taxon>Spermatophyta</taxon>
        <taxon>Magnoliopsida</taxon>
        <taxon>eudicotyledons</taxon>
        <taxon>Gunneridae</taxon>
        <taxon>Pentapetalae</taxon>
        <taxon>rosids</taxon>
        <taxon>fabids</taxon>
        <taxon>Malpighiales</taxon>
        <taxon>Rhizophoraceae</taxon>
        <taxon>Rhizophora</taxon>
    </lineage>
</organism>
<dbReference type="EMBL" id="GGEC01065704">
    <property type="protein sequence ID" value="MBX46188.1"/>
    <property type="molecule type" value="Transcribed_RNA"/>
</dbReference>
<protein>
    <submittedName>
        <fullName evidence="1">Uncharacterized protein</fullName>
    </submittedName>
</protein>
<dbReference type="AlphaFoldDB" id="A0A2P2NUL3"/>
<reference evidence="1" key="1">
    <citation type="submission" date="2018-02" db="EMBL/GenBank/DDBJ databases">
        <title>Rhizophora mucronata_Transcriptome.</title>
        <authorList>
            <person name="Meera S.P."/>
            <person name="Sreeshan A."/>
            <person name="Augustine A."/>
        </authorList>
    </citation>
    <scope>NUCLEOTIDE SEQUENCE</scope>
    <source>
        <tissue evidence="1">Leaf</tissue>
    </source>
</reference>
<evidence type="ECO:0000313" key="1">
    <source>
        <dbReference type="EMBL" id="MBX46188.1"/>
    </source>
</evidence>
<name>A0A2P2NUL3_RHIMU</name>
<proteinExistence type="predicted"/>
<accession>A0A2P2NUL3</accession>
<sequence length="20" mass="2340">MSKLMPESIPQLKNRTYCTV</sequence>